<evidence type="ECO:0000259" key="14">
    <source>
        <dbReference type="SMART" id="SM00965"/>
    </source>
</evidence>
<dbReference type="Pfam" id="PF07715">
    <property type="entry name" value="Plug"/>
    <property type="match status" value="1"/>
</dbReference>
<dbReference type="Gene3D" id="2.40.170.20">
    <property type="entry name" value="TonB-dependent receptor, beta-barrel domain"/>
    <property type="match status" value="1"/>
</dbReference>
<keyword evidence="7 11" id="KW-0798">TonB box</keyword>
<evidence type="ECO:0000256" key="4">
    <source>
        <dbReference type="ARBA" id="ARBA00022496"/>
    </source>
</evidence>
<evidence type="ECO:0000256" key="3">
    <source>
        <dbReference type="ARBA" id="ARBA00022452"/>
    </source>
</evidence>
<evidence type="ECO:0000313" key="16">
    <source>
        <dbReference type="Proteomes" id="UP001549749"/>
    </source>
</evidence>
<dbReference type="Pfam" id="PF13715">
    <property type="entry name" value="CarbopepD_reg_2"/>
    <property type="match status" value="1"/>
</dbReference>
<evidence type="ECO:0000256" key="11">
    <source>
        <dbReference type="RuleBase" id="RU003357"/>
    </source>
</evidence>
<feature type="signal peptide" evidence="13">
    <location>
        <begin position="1"/>
        <end position="17"/>
    </location>
</feature>
<comment type="caution">
    <text evidence="15">The sequence shown here is derived from an EMBL/GenBank/DDBJ whole genome shotgun (WGS) entry which is preliminary data.</text>
</comment>
<feature type="domain" description="Secretin/TonB short N-terminal" evidence="14">
    <location>
        <begin position="46"/>
        <end position="97"/>
    </location>
</feature>
<keyword evidence="13" id="KW-0732">Signal</keyword>
<dbReference type="PROSITE" id="PS52016">
    <property type="entry name" value="TONB_DEPENDENT_REC_3"/>
    <property type="match status" value="1"/>
</dbReference>
<feature type="region of interest" description="Disordered" evidence="12">
    <location>
        <begin position="98"/>
        <end position="120"/>
    </location>
</feature>
<keyword evidence="8 10" id="KW-0472">Membrane</keyword>
<evidence type="ECO:0000256" key="6">
    <source>
        <dbReference type="ARBA" id="ARBA00023004"/>
    </source>
</evidence>
<dbReference type="Proteomes" id="UP001549749">
    <property type="component" value="Unassembled WGS sequence"/>
</dbReference>
<dbReference type="InterPro" id="IPR023997">
    <property type="entry name" value="TonB-dep_OMP_SusC/RagA_CS"/>
</dbReference>
<keyword evidence="5 10" id="KW-0812">Transmembrane</keyword>
<feature type="chain" id="PRO_5045414636" evidence="13">
    <location>
        <begin position="18"/>
        <end position="1125"/>
    </location>
</feature>
<dbReference type="InterPro" id="IPR000531">
    <property type="entry name" value="Beta-barrel_TonB"/>
</dbReference>
<dbReference type="InterPro" id="IPR036942">
    <property type="entry name" value="Beta-barrel_TonB_sf"/>
</dbReference>
<dbReference type="Pfam" id="PF00593">
    <property type="entry name" value="TonB_dep_Rec_b-barrel"/>
    <property type="match status" value="1"/>
</dbReference>
<keyword evidence="15" id="KW-0675">Receptor</keyword>
<dbReference type="SUPFAM" id="SSF56935">
    <property type="entry name" value="Porins"/>
    <property type="match status" value="1"/>
</dbReference>
<keyword evidence="4" id="KW-0410">Iron transport</keyword>
<protein>
    <submittedName>
        <fullName evidence="15">TonB-dependent receptor</fullName>
    </submittedName>
</protein>
<evidence type="ECO:0000256" key="2">
    <source>
        <dbReference type="ARBA" id="ARBA00022448"/>
    </source>
</evidence>
<dbReference type="Pfam" id="PF07660">
    <property type="entry name" value="STN"/>
    <property type="match status" value="1"/>
</dbReference>
<dbReference type="InterPro" id="IPR037066">
    <property type="entry name" value="Plug_dom_sf"/>
</dbReference>
<evidence type="ECO:0000256" key="13">
    <source>
        <dbReference type="SAM" id="SignalP"/>
    </source>
</evidence>
<dbReference type="NCBIfam" id="TIGR04056">
    <property type="entry name" value="OMP_RagA_SusC"/>
    <property type="match status" value="1"/>
</dbReference>
<dbReference type="RefSeq" id="WP_354662974.1">
    <property type="nucleotide sequence ID" value="NZ_JBEXAC010000002.1"/>
</dbReference>
<organism evidence="15 16">
    <name type="scientific">Chitinophaga defluvii</name>
    <dbReference type="NCBI Taxonomy" id="3163343"/>
    <lineage>
        <taxon>Bacteria</taxon>
        <taxon>Pseudomonadati</taxon>
        <taxon>Bacteroidota</taxon>
        <taxon>Chitinophagia</taxon>
        <taxon>Chitinophagales</taxon>
        <taxon>Chitinophagaceae</taxon>
        <taxon>Chitinophaga</taxon>
    </lineage>
</organism>
<evidence type="ECO:0000256" key="7">
    <source>
        <dbReference type="ARBA" id="ARBA00023077"/>
    </source>
</evidence>
<comment type="similarity">
    <text evidence="10 11">Belongs to the TonB-dependent receptor family.</text>
</comment>
<comment type="subcellular location">
    <subcellularLocation>
        <location evidence="1 10">Cell outer membrane</location>
        <topology evidence="1 10">Multi-pass membrane protein</topology>
    </subcellularLocation>
</comment>
<keyword evidence="2 10" id="KW-0813">Transport</keyword>
<dbReference type="NCBIfam" id="TIGR04057">
    <property type="entry name" value="SusC_RagA_signa"/>
    <property type="match status" value="1"/>
</dbReference>
<dbReference type="SUPFAM" id="SSF49464">
    <property type="entry name" value="Carboxypeptidase regulatory domain-like"/>
    <property type="match status" value="1"/>
</dbReference>
<proteinExistence type="inferred from homology"/>
<gene>
    <name evidence="15" type="ORF">ABR189_23690</name>
</gene>
<evidence type="ECO:0000256" key="8">
    <source>
        <dbReference type="ARBA" id="ARBA00023136"/>
    </source>
</evidence>
<dbReference type="InterPro" id="IPR008969">
    <property type="entry name" value="CarboxyPept-like_regulatory"/>
</dbReference>
<evidence type="ECO:0000256" key="5">
    <source>
        <dbReference type="ARBA" id="ARBA00022692"/>
    </source>
</evidence>
<dbReference type="InterPro" id="IPR011662">
    <property type="entry name" value="Secretin/TonB_short_N"/>
</dbReference>
<evidence type="ECO:0000256" key="12">
    <source>
        <dbReference type="SAM" id="MobiDB-lite"/>
    </source>
</evidence>
<evidence type="ECO:0000313" key="15">
    <source>
        <dbReference type="EMBL" id="MET7000415.1"/>
    </source>
</evidence>
<dbReference type="Gene3D" id="2.60.40.1120">
    <property type="entry name" value="Carboxypeptidase-like, regulatory domain"/>
    <property type="match status" value="1"/>
</dbReference>
<keyword evidence="16" id="KW-1185">Reference proteome</keyword>
<keyword evidence="6" id="KW-0408">Iron</keyword>
<keyword evidence="9 10" id="KW-0998">Cell outer membrane</keyword>
<name>A0ABV2TDN1_9BACT</name>
<evidence type="ECO:0000256" key="1">
    <source>
        <dbReference type="ARBA" id="ARBA00004571"/>
    </source>
</evidence>
<dbReference type="EMBL" id="JBEXAC010000002">
    <property type="protein sequence ID" value="MET7000415.1"/>
    <property type="molecule type" value="Genomic_DNA"/>
</dbReference>
<dbReference type="InterPro" id="IPR023996">
    <property type="entry name" value="TonB-dep_OMP_SusC/RagA"/>
</dbReference>
<sequence>MKLTALLLLALCLQVHAKVSAQKVTMSEKDVSLQKVFSIIKKQTGMSFFFDESWLQQARKVTVDVKNETLEKTLDICFSNQSLTYAIVGRTVVIKQRTAPPEKEDTPRPPQEISGIVTDEKNTPLPNVSVTIKGTSQGTATNAQGRFTLKVPDGKSIIVFSSVGFESRELPAGTNKDMGAIVLIQANVSLNDVVVTGYATQKKANLTGAVEAISSKVIAARPQGNVGQLLQGVSPGLNITTNNTGGEPDASMNFNIRGMGSPFVLVDGMPMNINQLNPSDIESISVLKDASSAAIYGAYAPYGVILVTTKKGGSTDGRPNLSYNANMEWATPTLLPNPANGLEFANAWNDATKNSGMAPFFSNEIIEKIKQYMNDPKNTPGTAPDPLDPGKWGKHEYANASTNWYKELVKKWSFRQKHNLTVDGGKDGLTYYLSAGLYDHGGQMKYGNESYKRYNIDAKINTKITKWMQVNFLTKYARGESDYPNDGYGLVRSVMWHDLTRRYATDPLKYPNGEYSEMSRVNVYENGGRDIYLNNELWLRLEGELEPVKNWLIKGDYSWKNANMTNTAHHALVTATGPDGGKYVAFDTRTPNDYAQTSDADNYWTYNISTSYEKKFNNHNVKALLGFQREYQHFNSLYGLRNRLITDNVPSLTTATGDMNVRDNIYHWSTDGTFFRINYDYKEKYLLELNARQNGTSRFEDGKREGFFPSVSAGYRISSEPFWTPLKNTIDYFKLRASYGSLGNQNVANYLYLPIMPVTQQVNWVAGETRPIGVGAPGLVSAGLTWETVQTLDVGFDGALFNNRMEVTFDYFKRKVFNMLGTSYPLPAVLGTTVPLENNAEKVNTGWETSIAWNDRIGEVKYNVRLTLSDYRVKITKWNNPNKTLSSNYEGQYEGDIWGLESNGLFQSEDEVSKHAKQSLFYANWHPGDVKYEDLNHDGVINYGNRTLDDHGDMKIIGNSLPRYSYAVFMGLSWKNLDLSMFWMGVGKRDVWFNGNVFWGQLGDVWQNSTFKEHLDYWSETNPNGYYPRPYFSNEGAKNREVSSLYLQNAAFLRLKSLQLGYNIPERFLRTISMKKARVYFTGENLLTFTKIKGMFDPEGIFGTYGQGKIYPLSTIVSFGVNINL</sequence>
<dbReference type="InterPro" id="IPR012910">
    <property type="entry name" value="Plug_dom"/>
</dbReference>
<reference evidence="15 16" key="1">
    <citation type="submission" date="2024-06" db="EMBL/GenBank/DDBJ databases">
        <title>Chitinophaga defluvii sp. nov., isolated from municipal sewage.</title>
        <authorList>
            <person name="Zhang L."/>
        </authorList>
    </citation>
    <scope>NUCLEOTIDE SEQUENCE [LARGE SCALE GENOMIC DNA]</scope>
    <source>
        <strain evidence="15 16">H8</strain>
    </source>
</reference>
<evidence type="ECO:0000256" key="9">
    <source>
        <dbReference type="ARBA" id="ARBA00023237"/>
    </source>
</evidence>
<dbReference type="SMART" id="SM00965">
    <property type="entry name" value="STN"/>
    <property type="match status" value="1"/>
</dbReference>
<keyword evidence="3 10" id="KW-1134">Transmembrane beta strand</keyword>
<dbReference type="InterPro" id="IPR039426">
    <property type="entry name" value="TonB-dep_rcpt-like"/>
</dbReference>
<evidence type="ECO:0000256" key="10">
    <source>
        <dbReference type="PROSITE-ProRule" id="PRU01360"/>
    </source>
</evidence>
<accession>A0ABV2TDN1</accession>
<dbReference type="Gene3D" id="2.170.130.10">
    <property type="entry name" value="TonB-dependent receptor, plug domain"/>
    <property type="match status" value="1"/>
</dbReference>
<keyword evidence="4" id="KW-0406">Ion transport</keyword>